<protein>
    <submittedName>
        <fullName evidence="1">Uncharacterized protein</fullName>
    </submittedName>
</protein>
<dbReference type="EMBL" id="BJNG01000042">
    <property type="protein sequence ID" value="GEC22329.1"/>
    <property type="molecule type" value="Genomic_DNA"/>
</dbReference>
<name>A0A4Y3WX54_9PSEU</name>
<evidence type="ECO:0000313" key="1">
    <source>
        <dbReference type="EMBL" id="GEC22329.1"/>
    </source>
</evidence>
<gene>
    <name evidence="1" type="ORF">PHY01_46120</name>
</gene>
<comment type="caution">
    <text evidence="1">The sequence shown here is derived from an EMBL/GenBank/DDBJ whole genome shotgun (WGS) entry which is preliminary data.</text>
</comment>
<dbReference type="Proteomes" id="UP000320338">
    <property type="component" value="Unassembled WGS sequence"/>
</dbReference>
<accession>A0A4Y3WX54</accession>
<dbReference type="AlphaFoldDB" id="A0A4Y3WX54"/>
<proteinExistence type="predicted"/>
<reference evidence="1 2" key="1">
    <citation type="submission" date="2019-06" db="EMBL/GenBank/DDBJ databases">
        <title>Whole genome shotgun sequence of Pseudonocardia hydrocarbonoxydans NBRC 14498.</title>
        <authorList>
            <person name="Hosoyama A."/>
            <person name="Uohara A."/>
            <person name="Ohji S."/>
            <person name="Ichikawa N."/>
        </authorList>
    </citation>
    <scope>NUCLEOTIDE SEQUENCE [LARGE SCALE GENOMIC DNA]</scope>
    <source>
        <strain evidence="1 2">NBRC 14498</strain>
    </source>
</reference>
<keyword evidence="2" id="KW-1185">Reference proteome</keyword>
<sequence>MHTITDRHHRARPDDLTRVGARRPVVDIPTHIITALAGLDDAYAAAVAMPHRGNVEHADRALAIARVCARRAAWWRVLARFTYRAGYHRLHGKAALLASDTERDRARFWRDTAADWRARADRTPTSDAAGGLSNWAELGVTA</sequence>
<dbReference type="RefSeq" id="WP_141281724.1">
    <property type="nucleotide sequence ID" value="NZ_BAAARZ010000033.1"/>
</dbReference>
<evidence type="ECO:0000313" key="2">
    <source>
        <dbReference type="Proteomes" id="UP000320338"/>
    </source>
</evidence>
<organism evidence="1 2">
    <name type="scientific">Pseudonocardia hydrocarbonoxydans</name>
    <dbReference type="NCBI Taxonomy" id="76726"/>
    <lineage>
        <taxon>Bacteria</taxon>
        <taxon>Bacillati</taxon>
        <taxon>Actinomycetota</taxon>
        <taxon>Actinomycetes</taxon>
        <taxon>Pseudonocardiales</taxon>
        <taxon>Pseudonocardiaceae</taxon>
        <taxon>Pseudonocardia</taxon>
    </lineage>
</organism>